<dbReference type="Proteomes" id="UP000694845">
    <property type="component" value="Unplaced"/>
</dbReference>
<evidence type="ECO:0000256" key="6">
    <source>
        <dbReference type="SAM" id="MobiDB-lite"/>
    </source>
</evidence>
<evidence type="ECO:0000313" key="10">
    <source>
        <dbReference type="RefSeq" id="XP_022090505.1"/>
    </source>
</evidence>
<keyword evidence="8" id="KW-1185">Reference proteome</keyword>
<dbReference type="InterPro" id="IPR011016">
    <property type="entry name" value="Znf_RING-CH"/>
</dbReference>
<dbReference type="GO" id="GO:0061630">
    <property type="term" value="F:ubiquitin protein ligase activity"/>
    <property type="evidence" value="ECO:0007669"/>
    <property type="project" value="TreeGrafter"/>
</dbReference>
<evidence type="ECO:0000259" key="7">
    <source>
        <dbReference type="PROSITE" id="PS50089"/>
    </source>
</evidence>
<dbReference type="InterPro" id="IPR013083">
    <property type="entry name" value="Znf_RING/FYVE/PHD"/>
</dbReference>
<evidence type="ECO:0000256" key="1">
    <source>
        <dbReference type="ARBA" id="ARBA00022723"/>
    </source>
</evidence>
<dbReference type="RefSeq" id="XP_022090508.1">
    <property type="nucleotide sequence ID" value="XM_022234816.1"/>
</dbReference>
<dbReference type="InterPro" id="IPR052639">
    <property type="entry name" value="TRAIP_ubiq-protein_ligase"/>
</dbReference>
<evidence type="ECO:0000256" key="5">
    <source>
        <dbReference type="SAM" id="Coils"/>
    </source>
</evidence>
<dbReference type="SUPFAM" id="SSF57850">
    <property type="entry name" value="RING/U-box"/>
    <property type="match status" value="1"/>
</dbReference>
<dbReference type="RefSeq" id="XP_022090507.1">
    <property type="nucleotide sequence ID" value="XM_022234815.1"/>
</dbReference>
<sequence>MINACCIICHDHFEGGVVVSACPCGHTFHEECIQKWLSSSKTCPQCRHTASGRTLIRLFFEAGSDSSDVDPSKLKNELSSLQAELKKRDSTKQALTEENERHSSTIRGLNKKVKDLIHNLQAEQTTSDALKKQLSLLSYQIDEAKQAKKESKRLREKLQLLERLQRVLTDNAEATESLISEYGDGPRAAKELATYCVTLKREFENNKLKRSQLKEELDEMKRKLSVCTKNLMKTSQELEHAHSALRGVEEDLQCAVKEKQTLKNRLANLQPSVDSPGGASKSALTRLIMESPAPCQFKTPKLSTPENGKDINLDDSIPPIPGNPSTPSFASEPSPSVLAKKECREFDLPYVKTTSLAHKNKKFKSQSSEESDSRVVSAMANSSLFGNRRPLQDTGSNLRNGYNGLGGHGSFIKPSGVNKLVKKRPQSAAKRPSVSKSLPKLPTLDKFL</sequence>
<dbReference type="GeneID" id="110979209"/>
<dbReference type="GO" id="GO:0005634">
    <property type="term" value="C:nucleus"/>
    <property type="evidence" value="ECO:0007669"/>
    <property type="project" value="TreeGrafter"/>
</dbReference>
<dbReference type="RefSeq" id="XP_022090504.1">
    <property type="nucleotide sequence ID" value="XM_022234812.1"/>
</dbReference>
<dbReference type="GO" id="GO:0090734">
    <property type="term" value="C:site of DNA damage"/>
    <property type="evidence" value="ECO:0007669"/>
    <property type="project" value="TreeGrafter"/>
</dbReference>
<feature type="domain" description="RING-type" evidence="7">
    <location>
        <begin position="6"/>
        <end position="47"/>
    </location>
</feature>
<feature type="compositionally biased region" description="Polar residues" evidence="6">
    <location>
        <begin position="325"/>
        <end position="334"/>
    </location>
</feature>
<dbReference type="AlphaFoldDB" id="A0A8B7YD72"/>
<keyword evidence="5" id="KW-0175">Coiled coil</keyword>
<feature type="coiled-coil region" evidence="5">
    <location>
        <begin position="78"/>
        <end position="171"/>
    </location>
</feature>
<dbReference type="SMART" id="SM00744">
    <property type="entry name" value="RINGv"/>
    <property type="match status" value="1"/>
</dbReference>
<dbReference type="Gene3D" id="3.30.40.10">
    <property type="entry name" value="Zinc/RING finger domain, C3HC4 (zinc finger)"/>
    <property type="match status" value="1"/>
</dbReference>
<keyword evidence="1" id="KW-0479">Metal-binding</keyword>
<feature type="region of interest" description="Disordered" evidence="6">
    <location>
        <begin position="385"/>
        <end position="448"/>
    </location>
</feature>
<evidence type="ECO:0000313" key="9">
    <source>
        <dbReference type="RefSeq" id="XP_022090504.1"/>
    </source>
</evidence>
<feature type="coiled-coil region" evidence="5">
    <location>
        <begin position="196"/>
        <end position="265"/>
    </location>
</feature>
<evidence type="ECO:0000313" key="8">
    <source>
        <dbReference type="Proteomes" id="UP000694845"/>
    </source>
</evidence>
<evidence type="ECO:0000256" key="4">
    <source>
        <dbReference type="PROSITE-ProRule" id="PRU00175"/>
    </source>
</evidence>
<feature type="region of interest" description="Disordered" evidence="6">
    <location>
        <begin position="295"/>
        <end position="336"/>
    </location>
</feature>
<evidence type="ECO:0000313" key="11">
    <source>
        <dbReference type="RefSeq" id="XP_022090507.1"/>
    </source>
</evidence>
<dbReference type="Pfam" id="PF13639">
    <property type="entry name" value="zf-RING_2"/>
    <property type="match status" value="1"/>
</dbReference>
<keyword evidence="3" id="KW-0862">Zinc</keyword>
<dbReference type="GO" id="GO:0008270">
    <property type="term" value="F:zinc ion binding"/>
    <property type="evidence" value="ECO:0007669"/>
    <property type="project" value="UniProtKB-KW"/>
</dbReference>
<gene>
    <name evidence="9 10 11 12" type="primary">LOC110979209</name>
</gene>
<dbReference type="SMART" id="SM00184">
    <property type="entry name" value="RING"/>
    <property type="match status" value="1"/>
</dbReference>
<dbReference type="OMA" id="RSKYIQP"/>
<protein>
    <submittedName>
        <fullName evidence="9 10">E3 ubiquitin-protein ligase TRAIP-like</fullName>
    </submittedName>
</protein>
<accession>A0A8B7YD72</accession>
<dbReference type="PANTHER" id="PTHR46569">
    <property type="entry name" value="E3 UBIQUITIN-PROTEIN LIGASE TRAIP"/>
    <property type="match status" value="1"/>
</dbReference>
<dbReference type="GO" id="GO:0016567">
    <property type="term" value="P:protein ubiquitination"/>
    <property type="evidence" value="ECO:0007669"/>
    <property type="project" value="TreeGrafter"/>
</dbReference>
<evidence type="ECO:0000256" key="2">
    <source>
        <dbReference type="ARBA" id="ARBA00022771"/>
    </source>
</evidence>
<organism evidence="8 11">
    <name type="scientific">Acanthaster planci</name>
    <name type="common">Crown-of-thorns starfish</name>
    <dbReference type="NCBI Taxonomy" id="133434"/>
    <lineage>
        <taxon>Eukaryota</taxon>
        <taxon>Metazoa</taxon>
        <taxon>Echinodermata</taxon>
        <taxon>Eleutherozoa</taxon>
        <taxon>Asterozoa</taxon>
        <taxon>Asteroidea</taxon>
        <taxon>Valvatacea</taxon>
        <taxon>Valvatida</taxon>
        <taxon>Acanthasteridae</taxon>
        <taxon>Acanthaster</taxon>
    </lineage>
</organism>
<dbReference type="GO" id="GO:0031297">
    <property type="term" value="P:replication fork processing"/>
    <property type="evidence" value="ECO:0007669"/>
    <property type="project" value="TreeGrafter"/>
</dbReference>
<reference evidence="9 10" key="1">
    <citation type="submission" date="2025-04" db="UniProtKB">
        <authorList>
            <consortium name="RefSeq"/>
        </authorList>
    </citation>
    <scope>IDENTIFICATION</scope>
</reference>
<dbReference type="CTD" id="10293"/>
<dbReference type="OrthoDB" id="8062037at2759"/>
<dbReference type="RefSeq" id="XP_022090505.1">
    <property type="nucleotide sequence ID" value="XM_022234813.1"/>
</dbReference>
<dbReference type="PROSITE" id="PS50089">
    <property type="entry name" value="ZF_RING_2"/>
    <property type="match status" value="1"/>
</dbReference>
<name>A0A8B7YD72_ACAPL</name>
<dbReference type="PANTHER" id="PTHR46569:SF1">
    <property type="entry name" value="E3 UBIQUITIN-PROTEIN LIGASE RFWD3-RELATED"/>
    <property type="match status" value="1"/>
</dbReference>
<keyword evidence="2 4" id="KW-0863">Zinc-finger</keyword>
<evidence type="ECO:0000256" key="3">
    <source>
        <dbReference type="ARBA" id="ARBA00022833"/>
    </source>
</evidence>
<evidence type="ECO:0000313" key="12">
    <source>
        <dbReference type="RefSeq" id="XP_022090508.1"/>
    </source>
</evidence>
<proteinExistence type="predicted"/>
<dbReference type="KEGG" id="aplc:110979209"/>
<dbReference type="InterPro" id="IPR001841">
    <property type="entry name" value="Znf_RING"/>
</dbReference>